<gene>
    <name evidence="3" type="ORF">ECRASSUSDP1_LOCUS27357</name>
</gene>
<comment type="caution">
    <text evidence="3">The sequence shown here is derived from an EMBL/GenBank/DDBJ whole genome shotgun (WGS) entry which is preliminary data.</text>
</comment>
<dbReference type="Gene3D" id="1.25.40.10">
    <property type="entry name" value="Tetratricopeptide repeat domain"/>
    <property type="match status" value="1"/>
</dbReference>
<evidence type="ECO:0000256" key="1">
    <source>
        <dbReference type="SAM" id="Coils"/>
    </source>
</evidence>
<organism evidence="3 4">
    <name type="scientific">Euplotes crassus</name>
    <dbReference type="NCBI Taxonomy" id="5936"/>
    <lineage>
        <taxon>Eukaryota</taxon>
        <taxon>Sar</taxon>
        <taxon>Alveolata</taxon>
        <taxon>Ciliophora</taxon>
        <taxon>Intramacronucleata</taxon>
        <taxon>Spirotrichea</taxon>
        <taxon>Hypotrichia</taxon>
        <taxon>Euplotida</taxon>
        <taxon>Euplotidae</taxon>
        <taxon>Moneuplotes</taxon>
    </lineage>
</organism>
<sequence length="709" mass="82072">MKSNSFHTKPNTLEEKPLFRYTNLHNELKTIKRVNRSTDEFKKIISQLGGERQKKLQKRKNISAMKLIRKKLNQSQLEITKYCQAKNSHNLSLQHQLLLPAEIERRENFGFKSKPKPTSSVRMHRRAATSTDKAGPSTSKISAPLNIFSDSIIEKEDIKPSKLKPRLSKNSRSKDCQSVTLKKRRRKFKQEPCSRDLSLENTKKSSVISRIRKKYEKPYLTPLYRKKTLKSKKSSRGKRASQSIKILDDDLYRVLGNIQEQIVKLEQLLAEKDEKIERIKAKKDFSSTSRSSKSGHSKLKFLSKGHRDDRRSSIHSQSQCANSMTSRSSTSALNSSTAIKRMPALISDILLKTQNLAKETNIFNLVFEISRARGDYLIEEKDFTQSLKVFKGLRTYCKVAELAGGRSNLEAEMMVVEQLGHMYGFVQQNKLAADMFRVMLKLAWVLQDANMELKAYGHLANEHFRMGNLEKAKYYHVRFTRGLLESDQSSMKNSILQSYRDKIGPGKKKANLKIKTNNLKKLDEPEILPSPSNNRHQCDKNKSIFAFSGHYYSTKDKLRDFKSKNDEKEEETIEEDENDHSWLKGTYKLLFVEDKFLLKRKTVVKPKPHFLSTKPMKAIESIEKVKERANSLIRVKRDKPHATHTFKEMINNVGSTAIKREQKNPPTINSHCSSLRSRIMNPEESKMREHLEKIKRILIKEKSKLEVIE</sequence>
<feature type="compositionally biased region" description="Basic residues" evidence="2">
    <location>
        <begin position="293"/>
        <end position="304"/>
    </location>
</feature>
<keyword evidence="1" id="KW-0175">Coiled coil</keyword>
<accession>A0AAD2D914</accession>
<dbReference type="Proteomes" id="UP001295684">
    <property type="component" value="Unassembled WGS sequence"/>
</dbReference>
<dbReference type="EMBL" id="CAMPGE010028229">
    <property type="protein sequence ID" value="CAI2385774.1"/>
    <property type="molecule type" value="Genomic_DNA"/>
</dbReference>
<keyword evidence="4" id="KW-1185">Reference proteome</keyword>
<feature type="compositionally biased region" description="Basic residues" evidence="2">
    <location>
        <begin position="161"/>
        <end position="171"/>
    </location>
</feature>
<proteinExistence type="predicted"/>
<feature type="compositionally biased region" description="Polar residues" evidence="2">
    <location>
        <begin position="128"/>
        <end position="141"/>
    </location>
</feature>
<feature type="region of interest" description="Disordered" evidence="2">
    <location>
        <begin position="159"/>
        <end position="197"/>
    </location>
</feature>
<evidence type="ECO:0000256" key="2">
    <source>
        <dbReference type="SAM" id="MobiDB-lite"/>
    </source>
</evidence>
<protein>
    <submittedName>
        <fullName evidence="3">Uncharacterized protein</fullName>
    </submittedName>
</protein>
<feature type="region of interest" description="Disordered" evidence="2">
    <location>
        <begin position="110"/>
        <end position="141"/>
    </location>
</feature>
<evidence type="ECO:0000313" key="4">
    <source>
        <dbReference type="Proteomes" id="UP001295684"/>
    </source>
</evidence>
<feature type="coiled-coil region" evidence="1">
    <location>
        <begin position="255"/>
        <end position="282"/>
    </location>
</feature>
<dbReference type="AlphaFoldDB" id="A0AAD2D914"/>
<reference evidence="3" key="1">
    <citation type="submission" date="2023-07" db="EMBL/GenBank/DDBJ databases">
        <authorList>
            <consortium name="AG Swart"/>
            <person name="Singh M."/>
            <person name="Singh A."/>
            <person name="Seah K."/>
            <person name="Emmerich C."/>
        </authorList>
    </citation>
    <scope>NUCLEOTIDE SEQUENCE</scope>
    <source>
        <strain evidence="3">DP1</strain>
    </source>
</reference>
<feature type="region of interest" description="Disordered" evidence="2">
    <location>
        <begin position="282"/>
        <end position="335"/>
    </location>
</feature>
<evidence type="ECO:0000313" key="3">
    <source>
        <dbReference type="EMBL" id="CAI2385774.1"/>
    </source>
</evidence>
<name>A0AAD2D914_EUPCR</name>
<dbReference type="InterPro" id="IPR011990">
    <property type="entry name" value="TPR-like_helical_dom_sf"/>
</dbReference>
<feature type="compositionally biased region" description="Low complexity" evidence="2">
    <location>
        <begin position="321"/>
        <end position="335"/>
    </location>
</feature>